<accession>A0A380SX44</accession>
<evidence type="ECO:0000256" key="1">
    <source>
        <dbReference type="SAM" id="SignalP"/>
    </source>
</evidence>
<protein>
    <submittedName>
        <fullName evidence="2">Uncharacterized protein</fullName>
    </submittedName>
</protein>
<proteinExistence type="predicted"/>
<dbReference type="Proteomes" id="UP000255177">
    <property type="component" value="Unassembled WGS sequence"/>
</dbReference>
<evidence type="ECO:0000313" key="3">
    <source>
        <dbReference type="Proteomes" id="UP000255177"/>
    </source>
</evidence>
<dbReference type="EMBL" id="UIDD01000006">
    <property type="protein sequence ID" value="SUQ62569.1"/>
    <property type="molecule type" value="Genomic_DNA"/>
</dbReference>
<feature type="chain" id="PRO_5016657132" evidence="1">
    <location>
        <begin position="34"/>
        <end position="403"/>
    </location>
</feature>
<keyword evidence="1" id="KW-0732">Signal</keyword>
<keyword evidence="3" id="KW-1185">Reference proteome</keyword>
<reference evidence="3" key="1">
    <citation type="submission" date="2018-07" db="EMBL/GenBank/DDBJ databases">
        <authorList>
            <person name="Blom J."/>
        </authorList>
    </citation>
    <scope>NUCLEOTIDE SEQUENCE [LARGE SCALE GENOMIC DNA]</scope>
    <source>
        <strain evidence="3">CCOS 864</strain>
    </source>
</reference>
<organism evidence="2 3">
    <name type="scientific">Pseudomonas wadenswilerensis</name>
    <dbReference type="NCBI Taxonomy" id="1785161"/>
    <lineage>
        <taxon>Bacteria</taxon>
        <taxon>Pseudomonadati</taxon>
        <taxon>Pseudomonadota</taxon>
        <taxon>Gammaproteobacteria</taxon>
        <taxon>Pseudomonadales</taxon>
        <taxon>Pseudomonadaceae</taxon>
        <taxon>Pseudomonas</taxon>
    </lineage>
</organism>
<dbReference type="AlphaFoldDB" id="A0A380SX44"/>
<dbReference type="RefSeq" id="WP_167458873.1">
    <property type="nucleotide sequence ID" value="NZ_UIDD01000006.1"/>
</dbReference>
<gene>
    <name evidence="2" type="ORF">CCOS864_02014</name>
</gene>
<evidence type="ECO:0000313" key="2">
    <source>
        <dbReference type="EMBL" id="SUQ62569.1"/>
    </source>
</evidence>
<feature type="signal peptide" evidence="1">
    <location>
        <begin position="1"/>
        <end position="33"/>
    </location>
</feature>
<name>A0A380SX44_9PSED</name>
<sequence length="403" mass="43318">MRWLEKPRCAAFAALLATLAALCLGPLAGVAQASVVDITGEYAPGYSGRPPSGFVNTTPRAEFCSGFVPCAGSEYRYTVSLPLRFSTAFIHRALQARDKYYFRLPATRTLNLVNEQGESFSVRFRPTHFGLRIQPGLMVLVGPSQGVCVPAAFTEHQAVTQYLGRVDMLVPGGCYMDARSGSAGSVVNVDSTVTGLGFELVLPSPLSLKSGIYRAQLQLSVGGSGADFDLGNRVTSVSTDLLTLNFEFTVKHPLKVEFPAGSERAVLEPPGGWMGWINRGAPPQRLYRILPFRIWTTGAISVHTRCEYDLGGRCGIRGRGGHQVPLKVALTLPASMRHLGAPVDNLVLPVGAPSSLTIETVEATLDRQARLLFEVSQADTASMLLYPGETYQGDVTLVLDAAL</sequence>